<dbReference type="Pfam" id="PF12822">
    <property type="entry name" value="ECF_trnsprt"/>
    <property type="match status" value="1"/>
</dbReference>
<gene>
    <name evidence="10" type="ORF">BITS_0917</name>
</gene>
<dbReference type="Proteomes" id="UP000029080">
    <property type="component" value="Unassembled WGS sequence"/>
</dbReference>
<name>A0A087EE61_9BIFI</name>
<feature type="compositionally biased region" description="Low complexity" evidence="8">
    <location>
        <begin position="102"/>
        <end position="111"/>
    </location>
</feature>
<sequence length="307" mass="32901">MAPCFACDERNLAISVILEYRWKGKFQGRCNSLLAVTEVGHIHFCSPRAVQTADTGVSPEPTVTVRMKETEPAMGEFQHASNQGHTSPDISSDANESIPIDSASAQSVSSSENHNSMPKNRRRPSALQAHSTGVADSGRWSSRRIAVYALFVALTAATSFIEVPLLVPWLKYDPSGIIALVAGFAFGPSAAGIVSVLSFTPHLFTNPLGAIMGMAVGLALTVPAALIYQRFRTRKGALFALIIGSICAIVIAIAGNLVITPIYTGMTVAQVAALIVPVLLPFNVLKMFLHIVCTFIIYKPISDLLHR</sequence>
<feature type="transmembrane region" description="Helical" evidence="9">
    <location>
        <begin position="209"/>
        <end position="228"/>
    </location>
</feature>
<keyword evidence="6 9" id="KW-1133">Transmembrane helix</keyword>
<evidence type="ECO:0000313" key="10">
    <source>
        <dbReference type="EMBL" id="KFJ06062.1"/>
    </source>
</evidence>
<dbReference type="Gene3D" id="1.10.1760.20">
    <property type="match status" value="1"/>
</dbReference>
<comment type="similarity">
    <text evidence="2">Belongs to the prokaryotic riboflavin transporter (P-RFT) (TC 2.A.87) family.</text>
</comment>
<comment type="subcellular location">
    <subcellularLocation>
        <location evidence="1">Cell membrane</location>
        <topology evidence="1">Multi-pass membrane protein</topology>
    </subcellularLocation>
</comment>
<keyword evidence="4" id="KW-1003">Cell membrane</keyword>
<evidence type="ECO:0000256" key="6">
    <source>
        <dbReference type="ARBA" id="ARBA00022989"/>
    </source>
</evidence>
<dbReference type="InterPro" id="IPR025720">
    <property type="entry name" value="RibU"/>
</dbReference>
<reference evidence="10 11" key="1">
    <citation type="submission" date="2014-03" db="EMBL/GenBank/DDBJ databases">
        <title>Genomics of Bifidobacteria.</title>
        <authorList>
            <person name="Ventura M."/>
            <person name="Milani C."/>
            <person name="Lugli G.A."/>
        </authorList>
    </citation>
    <scope>NUCLEOTIDE SEQUENCE [LARGE SCALE GENOMIC DNA]</scope>
    <source>
        <strain evidence="10 11">JCM 13495</strain>
    </source>
</reference>
<dbReference type="STRING" id="356829.BITS_0917"/>
<proteinExistence type="inferred from homology"/>
<evidence type="ECO:0008006" key="12">
    <source>
        <dbReference type="Google" id="ProtNLM"/>
    </source>
</evidence>
<feature type="transmembrane region" description="Helical" evidence="9">
    <location>
        <begin position="271"/>
        <end position="298"/>
    </location>
</feature>
<dbReference type="AlphaFoldDB" id="A0A087EE61"/>
<feature type="compositionally biased region" description="Polar residues" evidence="8">
    <location>
        <begin position="79"/>
        <end position="95"/>
    </location>
</feature>
<organism evidence="10 11">
    <name type="scientific">Bifidobacterium tsurumiense</name>
    <dbReference type="NCBI Taxonomy" id="356829"/>
    <lineage>
        <taxon>Bacteria</taxon>
        <taxon>Bacillati</taxon>
        <taxon>Actinomycetota</taxon>
        <taxon>Actinomycetes</taxon>
        <taxon>Bifidobacteriales</taxon>
        <taxon>Bifidobacteriaceae</taxon>
        <taxon>Bifidobacterium</taxon>
    </lineage>
</organism>
<dbReference type="eggNOG" id="COG3601">
    <property type="taxonomic scope" value="Bacteria"/>
</dbReference>
<dbReference type="PANTHER" id="PTHR38438:SF1">
    <property type="entry name" value="RIBOFLAVIN TRANSPORTER RIBU"/>
    <property type="match status" value="1"/>
</dbReference>
<keyword evidence="7 9" id="KW-0472">Membrane</keyword>
<protein>
    <recommendedName>
        <fullName evidence="12">ECF transporter S component</fullName>
    </recommendedName>
</protein>
<feature type="region of interest" description="Disordered" evidence="8">
    <location>
        <begin position="75"/>
        <end position="133"/>
    </location>
</feature>
<accession>A0A087EE61</accession>
<feature type="transmembrane region" description="Helical" evidence="9">
    <location>
        <begin position="237"/>
        <end position="259"/>
    </location>
</feature>
<dbReference type="PANTHER" id="PTHR38438">
    <property type="entry name" value="RIBOFLAVIN TRANSPORTER RIBU"/>
    <property type="match status" value="1"/>
</dbReference>
<evidence type="ECO:0000256" key="1">
    <source>
        <dbReference type="ARBA" id="ARBA00004651"/>
    </source>
</evidence>
<evidence type="ECO:0000313" key="11">
    <source>
        <dbReference type="Proteomes" id="UP000029080"/>
    </source>
</evidence>
<evidence type="ECO:0000256" key="7">
    <source>
        <dbReference type="ARBA" id="ARBA00023136"/>
    </source>
</evidence>
<keyword evidence="5 9" id="KW-0812">Transmembrane</keyword>
<evidence type="ECO:0000256" key="8">
    <source>
        <dbReference type="SAM" id="MobiDB-lite"/>
    </source>
</evidence>
<evidence type="ECO:0000256" key="9">
    <source>
        <dbReference type="SAM" id="Phobius"/>
    </source>
</evidence>
<evidence type="ECO:0000256" key="4">
    <source>
        <dbReference type="ARBA" id="ARBA00022475"/>
    </source>
</evidence>
<dbReference type="GO" id="GO:0005886">
    <property type="term" value="C:plasma membrane"/>
    <property type="evidence" value="ECO:0007669"/>
    <property type="project" value="UniProtKB-SubCell"/>
</dbReference>
<evidence type="ECO:0000256" key="2">
    <source>
        <dbReference type="ARBA" id="ARBA00005540"/>
    </source>
</evidence>
<feature type="transmembrane region" description="Helical" evidence="9">
    <location>
        <begin position="145"/>
        <end position="170"/>
    </location>
</feature>
<dbReference type="EMBL" id="JGZU01000009">
    <property type="protein sequence ID" value="KFJ06062.1"/>
    <property type="molecule type" value="Genomic_DNA"/>
</dbReference>
<dbReference type="InterPro" id="IPR024529">
    <property type="entry name" value="ECF_trnsprt_substrate-spec"/>
</dbReference>
<comment type="caution">
    <text evidence="10">The sequence shown here is derived from an EMBL/GenBank/DDBJ whole genome shotgun (WGS) entry which is preliminary data.</text>
</comment>
<keyword evidence="11" id="KW-1185">Reference proteome</keyword>
<evidence type="ECO:0000256" key="3">
    <source>
        <dbReference type="ARBA" id="ARBA00022448"/>
    </source>
</evidence>
<evidence type="ECO:0000256" key="5">
    <source>
        <dbReference type="ARBA" id="ARBA00022692"/>
    </source>
</evidence>
<feature type="transmembrane region" description="Helical" evidence="9">
    <location>
        <begin position="177"/>
        <end position="197"/>
    </location>
</feature>
<dbReference type="GO" id="GO:0032217">
    <property type="term" value="F:riboflavin transmembrane transporter activity"/>
    <property type="evidence" value="ECO:0007669"/>
    <property type="project" value="InterPro"/>
</dbReference>
<keyword evidence="3" id="KW-0813">Transport</keyword>